<dbReference type="KEGG" id="gai:IMCC3135_23500"/>
<dbReference type="Proteomes" id="UP000250079">
    <property type="component" value="Chromosome"/>
</dbReference>
<dbReference type="Gene3D" id="2.30.110.10">
    <property type="entry name" value="Electron Transport, Fmn-binding Protein, Chain A"/>
    <property type="match status" value="1"/>
</dbReference>
<keyword evidence="3" id="KW-1185">Reference proteome</keyword>
<dbReference type="InterPro" id="IPR002563">
    <property type="entry name" value="Flavin_Rdtase-like_dom"/>
</dbReference>
<evidence type="ECO:0000313" key="2">
    <source>
        <dbReference type="EMBL" id="ASJ74769.1"/>
    </source>
</evidence>
<dbReference type="InterPro" id="IPR012349">
    <property type="entry name" value="Split_barrel_FMN-bd"/>
</dbReference>
<dbReference type="SUPFAM" id="SSF50475">
    <property type="entry name" value="FMN-binding split barrel"/>
    <property type="match status" value="1"/>
</dbReference>
<protein>
    <recommendedName>
        <fullName evidence="1">Flavin reductase like domain-containing protein</fullName>
    </recommendedName>
</protein>
<dbReference type="GO" id="GO:0016646">
    <property type="term" value="F:oxidoreductase activity, acting on the CH-NH group of donors, NAD or NADP as acceptor"/>
    <property type="evidence" value="ECO:0007669"/>
    <property type="project" value="UniProtKB-ARBA"/>
</dbReference>
<evidence type="ECO:0000313" key="3">
    <source>
        <dbReference type="Proteomes" id="UP000250079"/>
    </source>
</evidence>
<dbReference type="EMBL" id="CP018632">
    <property type="protein sequence ID" value="ASJ74769.1"/>
    <property type="molecule type" value="Genomic_DNA"/>
</dbReference>
<reference evidence="2 3" key="1">
    <citation type="submission" date="2016-12" db="EMBL/GenBank/DDBJ databases">
        <authorList>
            <person name="Song W.-J."/>
            <person name="Kurnit D.M."/>
        </authorList>
    </citation>
    <scope>NUCLEOTIDE SEQUENCE [LARGE SCALE GENOMIC DNA]</scope>
    <source>
        <strain evidence="2 3">IMCC3135</strain>
    </source>
</reference>
<sequence>MFYDPRSEAHGLAHSPWTALVAPRPIGWISSLSDDGIANLAPYSFFNAVSGVPPFVMFSSAGRKDSQANVEATGEFVVNMAVAELQEALNLTSAPFEPGIDEFERAGLEKAACRNVSVPRVAASPVAIECVLSQIVPLVTRGGKKIQSEVIFGEVVGIHISEDVIVDGMLDISRIRPLARLGYMDYAIVDEVFAMKRPKMKE</sequence>
<evidence type="ECO:0000259" key="1">
    <source>
        <dbReference type="SMART" id="SM00903"/>
    </source>
</evidence>
<proteinExistence type="predicted"/>
<organism evidence="2 3">
    <name type="scientific">Granulosicoccus antarcticus IMCC3135</name>
    <dbReference type="NCBI Taxonomy" id="1192854"/>
    <lineage>
        <taxon>Bacteria</taxon>
        <taxon>Pseudomonadati</taxon>
        <taxon>Pseudomonadota</taxon>
        <taxon>Gammaproteobacteria</taxon>
        <taxon>Chromatiales</taxon>
        <taxon>Granulosicoccaceae</taxon>
        <taxon>Granulosicoccus</taxon>
    </lineage>
</organism>
<gene>
    <name evidence="2" type="ORF">IMCC3135_23500</name>
</gene>
<feature type="domain" description="Flavin reductase like" evidence="1">
    <location>
        <begin position="19"/>
        <end position="180"/>
    </location>
</feature>
<name>A0A2Z2NTY5_9GAMM</name>
<accession>A0A2Z2NTY5</accession>
<dbReference type="PANTHER" id="PTHR43812:SF2">
    <property type="entry name" value="FLAVIN REDUCTASE LIKE DOMAIN-CONTAINING PROTEIN"/>
    <property type="match status" value="1"/>
</dbReference>
<dbReference type="PANTHER" id="PTHR43812">
    <property type="entry name" value="BLR2425 PROTEIN"/>
    <property type="match status" value="1"/>
</dbReference>
<dbReference type="GO" id="GO:0010181">
    <property type="term" value="F:FMN binding"/>
    <property type="evidence" value="ECO:0007669"/>
    <property type="project" value="InterPro"/>
</dbReference>
<dbReference type="SMART" id="SM00903">
    <property type="entry name" value="Flavin_Reduct"/>
    <property type="match status" value="1"/>
</dbReference>
<dbReference type="RefSeq" id="WP_088919756.1">
    <property type="nucleotide sequence ID" value="NZ_CP018632.1"/>
</dbReference>
<dbReference type="Pfam" id="PF01613">
    <property type="entry name" value="Flavin_Reduct"/>
    <property type="match status" value="1"/>
</dbReference>
<dbReference type="AlphaFoldDB" id="A0A2Z2NTY5"/>
<dbReference type="OrthoDB" id="9794638at2"/>